<feature type="transmembrane region" description="Helical" evidence="1">
    <location>
        <begin position="6"/>
        <end position="37"/>
    </location>
</feature>
<organism evidence="2">
    <name type="scientific">Myoviridae sp. ctqEN1</name>
    <dbReference type="NCBI Taxonomy" id="2827709"/>
    <lineage>
        <taxon>Viruses</taxon>
        <taxon>Duplodnaviria</taxon>
        <taxon>Heunggongvirae</taxon>
        <taxon>Uroviricota</taxon>
        <taxon>Caudoviricetes</taxon>
    </lineage>
</organism>
<protein>
    <submittedName>
        <fullName evidence="2">Uncharacterized protein</fullName>
    </submittedName>
</protein>
<evidence type="ECO:0000256" key="1">
    <source>
        <dbReference type="SAM" id="Phobius"/>
    </source>
</evidence>
<keyword evidence="1" id="KW-1133">Transmembrane helix</keyword>
<keyword evidence="1" id="KW-0812">Transmembrane</keyword>
<keyword evidence="1" id="KW-0472">Membrane</keyword>
<sequence length="58" mass="6358">MLFAEFSAIILMMILATLALMFAFGVLLLGWLIDVVLSIVDDLKLLKSNGDKSNVKNS</sequence>
<dbReference type="EMBL" id="BK032535">
    <property type="protein sequence ID" value="DAF46317.1"/>
    <property type="molecule type" value="Genomic_DNA"/>
</dbReference>
<reference evidence="2" key="1">
    <citation type="journal article" date="2021" name="Proc. Natl. Acad. Sci. U.S.A.">
        <title>A Catalog of Tens of Thousands of Viruses from Human Metagenomes Reveals Hidden Associations with Chronic Diseases.</title>
        <authorList>
            <person name="Tisza M.J."/>
            <person name="Buck C.B."/>
        </authorList>
    </citation>
    <scope>NUCLEOTIDE SEQUENCE</scope>
    <source>
        <strain evidence="2">CtqEN1</strain>
    </source>
</reference>
<proteinExistence type="predicted"/>
<name>A0A8S5S5K2_9CAUD</name>
<evidence type="ECO:0000313" key="2">
    <source>
        <dbReference type="EMBL" id="DAF46317.1"/>
    </source>
</evidence>
<accession>A0A8S5S5K2</accession>